<evidence type="ECO:0000313" key="2">
    <source>
        <dbReference type="EMBL" id="SFV75729.1"/>
    </source>
</evidence>
<dbReference type="AlphaFoldDB" id="A0A1W1D539"/>
<dbReference type="InterPro" id="IPR005135">
    <property type="entry name" value="Endo/exonuclease/phosphatase"/>
</dbReference>
<dbReference type="SUPFAM" id="SSF56219">
    <property type="entry name" value="DNase I-like"/>
    <property type="match status" value="1"/>
</dbReference>
<dbReference type="EMBL" id="FPHP01000045">
    <property type="protein sequence ID" value="SFV75729.1"/>
    <property type="molecule type" value="Genomic_DNA"/>
</dbReference>
<accession>A0A1W1D539</accession>
<gene>
    <name evidence="2" type="ORF">MNB_SM-3-1166</name>
</gene>
<dbReference type="PANTHER" id="PTHR42834:SF1">
    <property type="entry name" value="ENDONUCLEASE_EXONUCLEASE_PHOSPHATASE FAMILY PROTEIN (AFU_ORTHOLOGUE AFUA_3G09210)"/>
    <property type="match status" value="1"/>
</dbReference>
<reference evidence="2" key="1">
    <citation type="submission" date="2016-10" db="EMBL/GenBank/DDBJ databases">
        <authorList>
            <person name="de Groot N.N."/>
        </authorList>
    </citation>
    <scope>NUCLEOTIDE SEQUENCE</scope>
</reference>
<dbReference type="InterPro" id="IPR036691">
    <property type="entry name" value="Endo/exonu/phosph_ase_sf"/>
</dbReference>
<protein>
    <recommendedName>
        <fullName evidence="1">Endonuclease/exonuclease/phosphatase domain-containing protein</fullName>
    </recommendedName>
</protein>
<dbReference type="GO" id="GO:0003824">
    <property type="term" value="F:catalytic activity"/>
    <property type="evidence" value="ECO:0007669"/>
    <property type="project" value="InterPro"/>
</dbReference>
<evidence type="ECO:0000259" key="1">
    <source>
        <dbReference type="Pfam" id="PF19580"/>
    </source>
</evidence>
<dbReference type="PANTHER" id="PTHR42834">
    <property type="entry name" value="ENDONUCLEASE/EXONUCLEASE/PHOSPHATASE FAMILY PROTEIN (AFU_ORTHOLOGUE AFUA_3G09210)"/>
    <property type="match status" value="1"/>
</dbReference>
<dbReference type="Gene3D" id="3.60.10.10">
    <property type="entry name" value="Endonuclease/exonuclease/phosphatase"/>
    <property type="match status" value="1"/>
</dbReference>
<proteinExistence type="predicted"/>
<dbReference type="Pfam" id="PF19580">
    <property type="entry name" value="Exo_endo_phos_3"/>
    <property type="match status" value="1"/>
</dbReference>
<sequence length="333" mass="39591">MKIVVFLLVFFISLFGEHTLKIANYNVDNLFDLIRDGHEYKEYIPFTHSNYNTITYRIKLKHLSRVIRDMDADIVALEEVESEVALKDLRYQLKRDGLYYPYYKIANKKNTTVKVALLSKIPFVYAKELVVGGYSYKYRNILEVKFRLGNEDLYLFINHWKAKSGAESQRIVSAKVLRKRVEALGVDKNIILVGDFNSDYEEYKKFKRDRKLNNTGGKTGINHILRTLHQTQKATKVTYKRGEFYNLWYDVDKDERYSYIFHRKKITLDNMIISQSLLQPKGIHYKPASFHHFAPKYLFHKRYIARWEIDRRTKQHKGKGYSDHLPIIATFLY</sequence>
<name>A0A1W1D539_9ZZZZ</name>
<organism evidence="2">
    <name type="scientific">hydrothermal vent metagenome</name>
    <dbReference type="NCBI Taxonomy" id="652676"/>
    <lineage>
        <taxon>unclassified sequences</taxon>
        <taxon>metagenomes</taxon>
        <taxon>ecological metagenomes</taxon>
    </lineage>
</organism>
<feature type="domain" description="Endonuclease/exonuclease/phosphatase" evidence="1">
    <location>
        <begin position="22"/>
        <end position="328"/>
    </location>
</feature>